<dbReference type="InterPro" id="IPR011993">
    <property type="entry name" value="PH-like_dom_sf"/>
</dbReference>
<protein>
    <recommendedName>
        <fullName evidence="3">PID domain-containing protein</fullName>
    </recommendedName>
</protein>
<dbReference type="PANTHER" id="PTHR14058">
    <property type="entry name" value="AMYLOID BETA A4 PRECURSOR PROTEIN-BINDING FAMILY B"/>
    <property type="match status" value="1"/>
</dbReference>
<keyword evidence="2" id="KW-1185">Reference proteome</keyword>
<accession>E4Y105</accession>
<evidence type="ECO:0000313" key="2">
    <source>
        <dbReference type="Proteomes" id="UP000001307"/>
    </source>
</evidence>
<dbReference type="PANTHER" id="PTHR14058:SF8">
    <property type="entry name" value="PROTEIN FE65 HOMOLOG"/>
    <property type="match status" value="1"/>
</dbReference>
<name>E4Y105_OIKDI</name>
<dbReference type="OrthoDB" id="5969782at2759"/>
<dbReference type="AlphaFoldDB" id="E4Y105"/>
<evidence type="ECO:0000313" key="1">
    <source>
        <dbReference type="EMBL" id="CBY15551.1"/>
    </source>
</evidence>
<sequence>MKEFQKAAAQLAELAKSAKVDEEEWSDRLCIEKLDCNSLGWVATTKEELREDAKKVLVNSLDTVTGEGSITGKPVRLGLYENDLKISVEGLTFLSIRRKNLKVWSVISDHLCIVYKNGKSYECQVFTDEDPARLLHFCDQLNTAVNNLSLSQAVSMTSLVDEKASSDNFMIDCVFCGQSAIKNELKSDVREVHRIIHTHQNSTNQEQASCTITPSSLEISRYNGEEVIQCRLRYVSFFALGVDPRFIGIVSILGPIATCFVLKITPNACRMSSILQENIILRYQKAIEAKKIIDKNVKRQDSAMLSKIVDLTLERKSLDLHPLSVEKPLSRWRSLLSLIKKT</sequence>
<evidence type="ECO:0008006" key="3">
    <source>
        <dbReference type="Google" id="ProtNLM"/>
    </source>
</evidence>
<reference evidence="1" key="1">
    <citation type="journal article" date="2010" name="Science">
        <title>Plasticity of animal genome architecture unmasked by rapid evolution of a pelagic tunicate.</title>
        <authorList>
            <person name="Denoeud F."/>
            <person name="Henriet S."/>
            <person name="Mungpakdee S."/>
            <person name="Aury J.M."/>
            <person name="Da Silva C."/>
            <person name="Brinkmann H."/>
            <person name="Mikhaleva J."/>
            <person name="Olsen L.C."/>
            <person name="Jubin C."/>
            <person name="Canestro C."/>
            <person name="Bouquet J.M."/>
            <person name="Danks G."/>
            <person name="Poulain J."/>
            <person name="Campsteijn C."/>
            <person name="Adamski M."/>
            <person name="Cross I."/>
            <person name="Yadetie F."/>
            <person name="Muffato M."/>
            <person name="Louis A."/>
            <person name="Butcher S."/>
            <person name="Tsagkogeorga G."/>
            <person name="Konrad A."/>
            <person name="Singh S."/>
            <person name="Jensen M.F."/>
            <person name="Cong E.H."/>
            <person name="Eikeseth-Otteraa H."/>
            <person name="Noel B."/>
            <person name="Anthouard V."/>
            <person name="Porcel B.M."/>
            <person name="Kachouri-Lafond R."/>
            <person name="Nishino A."/>
            <person name="Ugolini M."/>
            <person name="Chourrout P."/>
            <person name="Nishida H."/>
            <person name="Aasland R."/>
            <person name="Huzurbazar S."/>
            <person name="Westhof E."/>
            <person name="Delsuc F."/>
            <person name="Lehrach H."/>
            <person name="Reinhardt R."/>
            <person name="Weissenbach J."/>
            <person name="Roy S.W."/>
            <person name="Artiguenave F."/>
            <person name="Postlethwait J.H."/>
            <person name="Manak J.R."/>
            <person name="Thompson E.M."/>
            <person name="Jaillon O."/>
            <person name="Du Pasquier L."/>
            <person name="Boudinot P."/>
            <person name="Liberles D.A."/>
            <person name="Volff J.N."/>
            <person name="Philippe H."/>
            <person name="Lenhard B."/>
            <person name="Roest Crollius H."/>
            <person name="Wincker P."/>
            <person name="Chourrout D."/>
        </authorList>
    </citation>
    <scope>NUCLEOTIDE SEQUENCE [LARGE SCALE GENOMIC DNA]</scope>
</reference>
<dbReference type="Gene3D" id="2.30.29.30">
    <property type="entry name" value="Pleckstrin-homology domain (PH domain)/Phosphotyrosine-binding domain (PTB)"/>
    <property type="match status" value="1"/>
</dbReference>
<dbReference type="InParanoid" id="E4Y105"/>
<gene>
    <name evidence="1" type="ORF">GSOID_T00013848001</name>
</gene>
<dbReference type="Proteomes" id="UP000001307">
    <property type="component" value="Unassembled WGS sequence"/>
</dbReference>
<dbReference type="GO" id="GO:0006355">
    <property type="term" value="P:regulation of DNA-templated transcription"/>
    <property type="evidence" value="ECO:0007669"/>
    <property type="project" value="TreeGrafter"/>
</dbReference>
<proteinExistence type="predicted"/>
<dbReference type="EMBL" id="FN653554">
    <property type="protein sequence ID" value="CBY15551.1"/>
    <property type="molecule type" value="Genomic_DNA"/>
</dbReference>
<dbReference type="GO" id="GO:0001540">
    <property type="term" value="F:amyloid-beta binding"/>
    <property type="evidence" value="ECO:0007669"/>
    <property type="project" value="InterPro"/>
</dbReference>
<dbReference type="GO" id="GO:0005737">
    <property type="term" value="C:cytoplasm"/>
    <property type="evidence" value="ECO:0007669"/>
    <property type="project" value="TreeGrafter"/>
</dbReference>
<organism evidence="1">
    <name type="scientific">Oikopleura dioica</name>
    <name type="common">Tunicate</name>
    <dbReference type="NCBI Taxonomy" id="34765"/>
    <lineage>
        <taxon>Eukaryota</taxon>
        <taxon>Metazoa</taxon>
        <taxon>Chordata</taxon>
        <taxon>Tunicata</taxon>
        <taxon>Appendicularia</taxon>
        <taxon>Copelata</taxon>
        <taxon>Oikopleuridae</taxon>
        <taxon>Oikopleura</taxon>
    </lineage>
</organism>
<dbReference type="InterPro" id="IPR039576">
    <property type="entry name" value="APBB1/2/3"/>
</dbReference>
<dbReference type="GO" id="GO:0005634">
    <property type="term" value="C:nucleus"/>
    <property type="evidence" value="ECO:0007669"/>
    <property type="project" value="TreeGrafter"/>
</dbReference>